<dbReference type="EMBL" id="JAAVTX010000002">
    <property type="protein sequence ID" value="NKE44815.1"/>
    <property type="molecule type" value="Genomic_DNA"/>
</dbReference>
<protein>
    <submittedName>
        <fullName evidence="1">Uncharacterized protein</fullName>
    </submittedName>
</protein>
<accession>A0ABX1EXL6</accession>
<dbReference type="Proteomes" id="UP000765160">
    <property type="component" value="Unassembled WGS sequence"/>
</dbReference>
<gene>
    <name evidence="1" type="ORF">HB662_08500</name>
</gene>
<organism evidence="1 2">
    <name type="scientific">Falsiroseomonas frigidaquae</name>
    <dbReference type="NCBI Taxonomy" id="487318"/>
    <lineage>
        <taxon>Bacteria</taxon>
        <taxon>Pseudomonadati</taxon>
        <taxon>Pseudomonadota</taxon>
        <taxon>Alphaproteobacteria</taxon>
        <taxon>Acetobacterales</taxon>
        <taxon>Roseomonadaceae</taxon>
        <taxon>Falsiroseomonas</taxon>
    </lineage>
</organism>
<reference evidence="1 2" key="1">
    <citation type="submission" date="2020-03" db="EMBL/GenBank/DDBJ databases">
        <title>Roseomonas selenitidurans sp. nov. isolated from soil.</title>
        <authorList>
            <person name="Liu H."/>
        </authorList>
    </citation>
    <scope>NUCLEOTIDE SEQUENCE [LARGE SCALE GENOMIC DNA]</scope>
    <source>
        <strain evidence="1 2">JCM 15073</strain>
    </source>
</reference>
<keyword evidence="2" id="KW-1185">Reference proteome</keyword>
<evidence type="ECO:0000313" key="2">
    <source>
        <dbReference type="Proteomes" id="UP000765160"/>
    </source>
</evidence>
<name>A0ABX1EXL6_9PROT</name>
<dbReference type="RefSeq" id="WP_168049153.1">
    <property type="nucleotide sequence ID" value="NZ_JAATJR010000002.1"/>
</dbReference>
<sequence length="107" mass="11508">MPFDFAAPADLSSFPPDARHMDVRHMDVRPVDAGTILGVPRHELVAHALGQIAPSLRNAVAEIEVSGGGQFVHMGMVFDQVAWRAAWRRPGLPVASGSFPVWNGSPV</sequence>
<proteinExistence type="predicted"/>
<comment type="caution">
    <text evidence="1">The sequence shown here is derived from an EMBL/GenBank/DDBJ whole genome shotgun (WGS) entry which is preliminary data.</text>
</comment>
<evidence type="ECO:0000313" key="1">
    <source>
        <dbReference type="EMBL" id="NKE44815.1"/>
    </source>
</evidence>